<evidence type="ECO:0000313" key="6">
    <source>
        <dbReference type="EMBL" id="KAF9793440.1"/>
    </source>
</evidence>
<keyword evidence="7" id="KW-1185">Reference proteome</keyword>
<dbReference type="SUPFAM" id="SSF52540">
    <property type="entry name" value="P-loop containing nucleoside triphosphate hydrolases"/>
    <property type="match status" value="1"/>
</dbReference>
<feature type="compositionally biased region" description="Polar residues" evidence="5">
    <location>
        <begin position="92"/>
        <end position="102"/>
    </location>
</feature>
<feature type="compositionally biased region" description="Basic and acidic residues" evidence="5">
    <location>
        <begin position="1"/>
        <end position="12"/>
    </location>
</feature>
<organism evidence="6 7">
    <name type="scientific">Thelephora terrestris</name>
    <dbReference type="NCBI Taxonomy" id="56493"/>
    <lineage>
        <taxon>Eukaryota</taxon>
        <taxon>Fungi</taxon>
        <taxon>Dikarya</taxon>
        <taxon>Basidiomycota</taxon>
        <taxon>Agaricomycotina</taxon>
        <taxon>Agaricomycetes</taxon>
        <taxon>Thelephorales</taxon>
        <taxon>Thelephoraceae</taxon>
        <taxon>Thelephora</taxon>
    </lineage>
</organism>
<evidence type="ECO:0000256" key="2">
    <source>
        <dbReference type="ARBA" id="ARBA00022741"/>
    </source>
</evidence>
<protein>
    <submittedName>
        <fullName evidence="6">G-protein alpha subunit-domain-containing protein</fullName>
    </submittedName>
</protein>
<accession>A0A9P6LCI5</accession>
<dbReference type="FunFam" id="3.40.50.300:FF:000692">
    <property type="entry name" value="Guanine nucleotide-binding protein subunit alpha"/>
    <property type="match status" value="1"/>
</dbReference>
<dbReference type="PRINTS" id="PR00318">
    <property type="entry name" value="GPROTEINA"/>
</dbReference>
<dbReference type="AlphaFoldDB" id="A0A9P6LCI5"/>
<feature type="region of interest" description="Disordered" evidence="5">
    <location>
        <begin position="82"/>
        <end position="102"/>
    </location>
</feature>
<dbReference type="GO" id="GO:0046872">
    <property type="term" value="F:metal ion binding"/>
    <property type="evidence" value="ECO:0007669"/>
    <property type="project" value="UniProtKB-KW"/>
</dbReference>
<dbReference type="PROSITE" id="PS51882">
    <property type="entry name" value="G_ALPHA"/>
    <property type="match status" value="1"/>
</dbReference>
<dbReference type="InterPro" id="IPR011025">
    <property type="entry name" value="GproteinA_insert"/>
</dbReference>
<dbReference type="Gene3D" id="3.40.50.300">
    <property type="entry name" value="P-loop containing nucleotide triphosphate hydrolases"/>
    <property type="match status" value="1"/>
</dbReference>
<dbReference type="GO" id="GO:0003924">
    <property type="term" value="F:GTPase activity"/>
    <property type="evidence" value="ECO:0007669"/>
    <property type="project" value="InterPro"/>
</dbReference>
<keyword evidence="1" id="KW-0479">Metal-binding</keyword>
<evidence type="ECO:0000256" key="3">
    <source>
        <dbReference type="ARBA" id="ARBA00023134"/>
    </source>
</evidence>
<dbReference type="PANTHER" id="PTHR10218:SF360">
    <property type="entry name" value="GUANINE NUCLEOTIDE-BINDING PROTEIN SUBUNIT ALPHA HOMOLOG"/>
    <property type="match status" value="1"/>
</dbReference>
<proteinExistence type="predicted"/>
<dbReference type="EMBL" id="WIUZ02000001">
    <property type="protein sequence ID" value="KAF9793440.1"/>
    <property type="molecule type" value="Genomic_DNA"/>
</dbReference>
<dbReference type="GO" id="GO:0005525">
    <property type="term" value="F:GTP binding"/>
    <property type="evidence" value="ECO:0007669"/>
    <property type="project" value="UniProtKB-KW"/>
</dbReference>
<dbReference type="SUPFAM" id="SSF47895">
    <property type="entry name" value="Transducin (alpha subunit), insertion domain"/>
    <property type="match status" value="1"/>
</dbReference>
<comment type="caution">
    <text evidence="6">The sequence shown here is derived from an EMBL/GenBank/DDBJ whole genome shotgun (WGS) entry which is preliminary data.</text>
</comment>
<dbReference type="Proteomes" id="UP000736335">
    <property type="component" value="Unassembled WGS sequence"/>
</dbReference>
<gene>
    <name evidence="6" type="ORF">BJ322DRAFT_1207773</name>
</gene>
<dbReference type="GO" id="GO:0001664">
    <property type="term" value="F:G protein-coupled receptor binding"/>
    <property type="evidence" value="ECO:0007669"/>
    <property type="project" value="TreeGrafter"/>
</dbReference>
<dbReference type="OrthoDB" id="5817230at2759"/>
<dbReference type="InterPro" id="IPR001019">
    <property type="entry name" value="Gprotein_alpha_su"/>
</dbReference>
<dbReference type="SMART" id="SM00275">
    <property type="entry name" value="G_alpha"/>
    <property type="match status" value="1"/>
</dbReference>
<reference evidence="6" key="2">
    <citation type="submission" date="2020-11" db="EMBL/GenBank/DDBJ databases">
        <authorList>
            <consortium name="DOE Joint Genome Institute"/>
            <person name="Kuo A."/>
            <person name="Miyauchi S."/>
            <person name="Kiss E."/>
            <person name="Drula E."/>
            <person name="Kohler A."/>
            <person name="Sanchez-Garcia M."/>
            <person name="Andreopoulos B."/>
            <person name="Barry K.W."/>
            <person name="Bonito G."/>
            <person name="Buee M."/>
            <person name="Carver A."/>
            <person name="Chen C."/>
            <person name="Cichocki N."/>
            <person name="Clum A."/>
            <person name="Culley D."/>
            <person name="Crous P.W."/>
            <person name="Fauchery L."/>
            <person name="Girlanda M."/>
            <person name="Hayes R."/>
            <person name="Keri Z."/>
            <person name="Labutti K."/>
            <person name="Lipzen A."/>
            <person name="Lombard V."/>
            <person name="Magnuson J."/>
            <person name="Maillard F."/>
            <person name="Morin E."/>
            <person name="Murat C."/>
            <person name="Nolan M."/>
            <person name="Ohm R."/>
            <person name="Pangilinan J."/>
            <person name="Pereira M."/>
            <person name="Perotto S."/>
            <person name="Peter M."/>
            <person name="Riley R."/>
            <person name="Sitrit Y."/>
            <person name="Stielow B."/>
            <person name="Szollosi G."/>
            <person name="Zifcakova L."/>
            <person name="Stursova M."/>
            <person name="Spatafora J.W."/>
            <person name="Tedersoo L."/>
            <person name="Vaario L.-M."/>
            <person name="Yamada A."/>
            <person name="Yan M."/>
            <person name="Wang P."/>
            <person name="Xu J."/>
            <person name="Bruns T."/>
            <person name="Baldrian P."/>
            <person name="Vilgalys R."/>
            <person name="Henrissat B."/>
            <person name="Grigoriev I.V."/>
            <person name="Hibbett D."/>
            <person name="Nagy L.G."/>
            <person name="Martin F.M."/>
        </authorList>
    </citation>
    <scope>NUCLEOTIDE SEQUENCE</scope>
    <source>
        <strain evidence="6">UH-Tt-Lm1</strain>
    </source>
</reference>
<feature type="region of interest" description="Disordered" evidence="5">
    <location>
        <begin position="1"/>
        <end position="34"/>
    </location>
</feature>
<sequence>MNQAMEDQRERIQPQLVSPLSPSDHRKPLDGGVQDLDFSEKHRLLRLRLKPLARVQQDLEYLGSIMIPDRVGPTLRAAFHSMETKPPKSPCETRSSASTGNAWKTNLSESLDKFPEKEFLEDLQATMKVLYPCKSDIKQLWTDPVVQCILNEKKTKLEHPELYMDDVDRLLAVDYQPSHQDAVKARLNAVGVQEYHFSIPCGDQGNQDFILYEISGLRTNRHAWCSYFDNVNSIAFLVPVNCFDRTLEEDPSVNHLEDDLLAWKHICNCEVLKSVQLILILTKIDLLKEKLGSGIRFSKYVTSYGSRPNDVPSITSYLQEHFKTIHRNSGRQRPLRCFLKSSVDTVVMTKIIMAVNEGILYENLKRENIIEA</sequence>
<dbReference type="GO" id="GO:0031683">
    <property type="term" value="F:G-protein beta/gamma-subunit complex binding"/>
    <property type="evidence" value="ECO:0007669"/>
    <property type="project" value="InterPro"/>
</dbReference>
<keyword evidence="3" id="KW-0342">GTP-binding</keyword>
<dbReference type="PANTHER" id="PTHR10218">
    <property type="entry name" value="GTP-BINDING PROTEIN ALPHA SUBUNIT"/>
    <property type="match status" value="1"/>
</dbReference>
<reference evidence="6" key="1">
    <citation type="journal article" date="2020" name="Nat. Commun.">
        <title>Large-scale genome sequencing of mycorrhizal fungi provides insights into the early evolution of symbiotic traits.</title>
        <authorList>
            <person name="Miyauchi S."/>
            <person name="Kiss E."/>
            <person name="Kuo A."/>
            <person name="Drula E."/>
            <person name="Kohler A."/>
            <person name="Sanchez-Garcia M."/>
            <person name="Morin E."/>
            <person name="Andreopoulos B."/>
            <person name="Barry K.W."/>
            <person name="Bonito G."/>
            <person name="Buee M."/>
            <person name="Carver A."/>
            <person name="Chen C."/>
            <person name="Cichocki N."/>
            <person name="Clum A."/>
            <person name="Culley D."/>
            <person name="Crous P.W."/>
            <person name="Fauchery L."/>
            <person name="Girlanda M."/>
            <person name="Hayes R.D."/>
            <person name="Keri Z."/>
            <person name="LaButti K."/>
            <person name="Lipzen A."/>
            <person name="Lombard V."/>
            <person name="Magnuson J."/>
            <person name="Maillard F."/>
            <person name="Murat C."/>
            <person name="Nolan M."/>
            <person name="Ohm R.A."/>
            <person name="Pangilinan J."/>
            <person name="Pereira M.F."/>
            <person name="Perotto S."/>
            <person name="Peter M."/>
            <person name="Pfister S."/>
            <person name="Riley R."/>
            <person name="Sitrit Y."/>
            <person name="Stielow J.B."/>
            <person name="Szollosi G."/>
            <person name="Zifcakova L."/>
            <person name="Stursova M."/>
            <person name="Spatafora J.W."/>
            <person name="Tedersoo L."/>
            <person name="Vaario L.M."/>
            <person name="Yamada A."/>
            <person name="Yan M."/>
            <person name="Wang P."/>
            <person name="Xu J."/>
            <person name="Bruns T."/>
            <person name="Baldrian P."/>
            <person name="Vilgalys R."/>
            <person name="Dunand C."/>
            <person name="Henrissat B."/>
            <person name="Grigoriev I.V."/>
            <person name="Hibbett D."/>
            <person name="Nagy L.G."/>
            <person name="Martin F.M."/>
        </authorList>
    </citation>
    <scope>NUCLEOTIDE SEQUENCE</scope>
    <source>
        <strain evidence="6">UH-Tt-Lm1</strain>
    </source>
</reference>
<dbReference type="InterPro" id="IPR027417">
    <property type="entry name" value="P-loop_NTPase"/>
</dbReference>
<evidence type="ECO:0000313" key="7">
    <source>
        <dbReference type="Proteomes" id="UP000736335"/>
    </source>
</evidence>
<dbReference type="Pfam" id="PF00503">
    <property type="entry name" value="G-alpha"/>
    <property type="match status" value="1"/>
</dbReference>
<name>A0A9P6LCI5_9AGAM</name>
<evidence type="ECO:0000256" key="1">
    <source>
        <dbReference type="ARBA" id="ARBA00022723"/>
    </source>
</evidence>
<evidence type="ECO:0000256" key="5">
    <source>
        <dbReference type="SAM" id="MobiDB-lite"/>
    </source>
</evidence>
<keyword evidence="4" id="KW-0807">Transducer</keyword>
<keyword evidence="2" id="KW-0547">Nucleotide-binding</keyword>
<dbReference type="GO" id="GO:0005737">
    <property type="term" value="C:cytoplasm"/>
    <property type="evidence" value="ECO:0007669"/>
    <property type="project" value="TreeGrafter"/>
</dbReference>
<dbReference type="GO" id="GO:0005834">
    <property type="term" value="C:heterotrimeric G-protein complex"/>
    <property type="evidence" value="ECO:0007669"/>
    <property type="project" value="TreeGrafter"/>
</dbReference>
<evidence type="ECO:0000256" key="4">
    <source>
        <dbReference type="ARBA" id="ARBA00023224"/>
    </source>
</evidence>
<dbReference type="GO" id="GO:0007188">
    <property type="term" value="P:adenylate cyclase-modulating G protein-coupled receptor signaling pathway"/>
    <property type="evidence" value="ECO:0007669"/>
    <property type="project" value="TreeGrafter"/>
</dbReference>